<dbReference type="EMBL" id="JBHSGF010000012">
    <property type="protein sequence ID" value="MFC4556443.1"/>
    <property type="molecule type" value="Genomic_DNA"/>
</dbReference>
<sequence>MVELVLPYAVIAALWLPRVRDTASVRRAVAAIADDDEHLVESPDGSRPLVHALRDVVAPGGGNRVLDAGALLPAPGHVAGVPAVALPEALDAEQCLLVRTTDAQWAAVPEVTTYGSALEPGTLVRWHARPLPAGERAVPTLLGGVGTLGQARRELGTALLEALDELEALDVARWRPDAAAELADLGHAELPDGLLPPGLPERQVDVLTRAARLLAITELAREDDGAAVTAAQSGARSRVLSGLALTARRGMAAASVSHRA</sequence>
<comment type="caution">
    <text evidence="1">The sequence shown here is derived from an EMBL/GenBank/DDBJ whole genome shotgun (WGS) entry which is preliminary data.</text>
</comment>
<name>A0ABV9DDT6_9MICO</name>
<organism evidence="1 2">
    <name type="scientific">Georgenia faecalis</name>
    <dbReference type="NCBI Taxonomy" id="2483799"/>
    <lineage>
        <taxon>Bacteria</taxon>
        <taxon>Bacillati</taxon>
        <taxon>Actinomycetota</taxon>
        <taxon>Actinomycetes</taxon>
        <taxon>Micrococcales</taxon>
        <taxon>Bogoriellaceae</taxon>
        <taxon>Georgenia</taxon>
    </lineage>
</organism>
<accession>A0ABV9DDT6</accession>
<proteinExistence type="predicted"/>
<dbReference type="Proteomes" id="UP001595955">
    <property type="component" value="Unassembled WGS sequence"/>
</dbReference>
<evidence type="ECO:0000313" key="1">
    <source>
        <dbReference type="EMBL" id="MFC4556443.1"/>
    </source>
</evidence>
<protein>
    <recommendedName>
        <fullName evidence="3">DUF2254 domain-containing protein</fullName>
    </recommendedName>
</protein>
<reference evidence="2" key="1">
    <citation type="journal article" date="2019" name="Int. J. Syst. Evol. Microbiol.">
        <title>The Global Catalogue of Microorganisms (GCM) 10K type strain sequencing project: providing services to taxonomists for standard genome sequencing and annotation.</title>
        <authorList>
            <consortium name="The Broad Institute Genomics Platform"/>
            <consortium name="The Broad Institute Genome Sequencing Center for Infectious Disease"/>
            <person name="Wu L."/>
            <person name="Ma J."/>
        </authorList>
    </citation>
    <scope>NUCLEOTIDE SEQUENCE [LARGE SCALE GENOMIC DNA]</scope>
    <source>
        <strain evidence="2">JCM 3369</strain>
    </source>
</reference>
<evidence type="ECO:0008006" key="3">
    <source>
        <dbReference type="Google" id="ProtNLM"/>
    </source>
</evidence>
<keyword evidence="2" id="KW-1185">Reference proteome</keyword>
<gene>
    <name evidence="1" type="ORF">ACFO3F_14410</name>
</gene>
<dbReference type="RefSeq" id="WP_127571727.1">
    <property type="nucleotide sequence ID" value="NZ_CP033325.1"/>
</dbReference>
<evidence type="ECO:0000313" key="2">
    <source>
        <dbReference type="Proteomes" id="UP001595955"/>
    </source>
</evidence>